<gene>
    <name evidence="6" type="ORF">BaRGS_00018871</name>
</gene>
<keyword evidence="3 5" id="KW-1133">Transmembrane helix</keyword>
<keyword evidence="2 5" id="KW-0812">Transmembrane</keyword>
<name>A0ABD0KSI3_9CAEN</name>
<dbReference type="PANTHER" id="PTHR23507">
    <property type="entry name" value="ZGC:174356"/>
    <property type="match status" value="1"/>
</dbReference>
<sequence>MGKEEVSLGDRAGNAQSKVLVIVIITATCFTQSLWTSQRELIVQSVSVPPLDWPSSWYGYLSAVYFGATGLALLILVPCMRRLLPPTLDPDVIVLVIALVCGAACGVWTGLAIYAVSSWQIFGSFVIGALGPASNSPLRSMLSRCVGDESQGKVLAVQSVLENLAKVLGPMLHTAVYVSSLAVSPSLVYYVMAGETVLLLPAVAWISRNSRQLSIQL</sequence>
<comment type="subcellular location">
    <subcellularLocation>
        <location evidence="1">Membrane</location>
        <topology evidence="1">Multi-pass membrane protein</topology>
    </subcellularLocation>
</comment>
<dbReference type="EMBL" id="JACVVK020000133">
    <property type="protein sequence ID" value="KAK7489849.1"/>
    <property type="molecule type" value="Genomic_DNA"/>
</dbReference>
<keyword evidence="7" id="KW-1185">Reference proteome</keyword>
<feature type="transmembrane region" description="Helical" evidence="5">
    <location>
        <begin position="20"/>
        <end position="37"/>
    </location>
</feature>
<dbReference type="AlphaFoldDB" id="A0ABD0KSI3"/>
<evidence type="ECO:0000313" key="7">
    <source>
        <dbReference type="Proteomes" id="UP001519460"/>
    </source>
</evidence>
<evidence type="ECO:0000256" key="5">
    <source>
        <dbReference type="SAM" id="Phobius"/>
    </source>
</evidence>
<organism evidence="6 7">
    <name type="scientific">Batillaria attramentaria</name>
    <dbReference type="NCBI Taxonomy" id="370345"/>
    <lineage>
        <taxon>Eukaryota</taxon>
        <taxon>Metazoa</taxon>
        <taxon>Spiralia</taxon>
        <taxon>Lophotrochozoa</taxon>
        <taxon>Mollusca</taxon>
        <taxon>Gastropoda</taxon>
        <taxon>Caenogastropoda</taxon>
        <taxon>Sorbeoconcha</taxon>
        <taxon>Cerithioidea</taxon>
        <taxon>Batillariidae</taxon>
        <taxon>Batillaria</taxon>
    </lineage>
</organism>
<evidence type="ECO:0000256" key="4">
    <source>
        <dbReference type="ARBA" id="ARBA00023136"/>
    </source>
</evidence>
<dbReference type="PANTHER" id="PTHR23507:SF1">
    <property type="entry name" value="FI18259P1-RELATED"/>
    <property type="match status" value="1"/>
</dbReference>
<keyword evidence="4 5" id="KW-0472">Membrane</keyword>
<evidence type="ECO:0000256" key="1">
    <source>
        <dbReference type="ARBA" id="ARBA00004141"/>
    </source>
</evidence>
<reference evidence="6 7" key="1">
    <citation type="journal article" date="2023" name="Sci. Data">
        <title>Genome assembly of the Korean intertidal mud-creeper Batillaria attramentaria.</title>
        <authorList>
            <person name="Patra A.K."/>
            <person name="Ho P.T."/>
            <person name="Jun S."/>
            <person name="Lee S.J."/>
            <person name="Kim Y."/>
            <person name="Won Y.J."/>
        </authorList>
    </citation>
    <scope>NUCLEOTIDE SEQUENCE [LARGE SCALE GENOMIC DNA]</scope>
    <source>
        <strain evidence="6">Wonlab-2016</strain>
    </source>
</reference>
<accession>A0ABD0KSI3</accession>
<dbReference type="SUPFAM" id="SSF103473">
    <property type="entry name" value="MFS general substrate transporter"/>
    <property type="match status" value="1"/>
</dbReference>
<dbReference type="Proteomes" id="UP001519460">
    <property type="component" value="Unassembled WGS sequence"/>
</dbReference>
<feature type="transmembrane region" description="Helical" evidence="5">
    <location>
        <begin position="187"/>
        <end position="206"/>
    </location>
</feature>
<proteinExistence type="predicted"/>
<feature type="transmembrane region" description="Helical" evidence="5">
    <location>
        <begin position="92"/>
        <end position="116"/>
    </location>
</feature>
<dbReference type="Gene3D" id="1.20.1250.20">
    <property type="entry name" value="MFS general substrate transporter like domains"/>
    <property type="match status" value="1"/>
</dbReference>
<dbReference type="GO" id="GO:0016020">
    <property type="term" value="C:membrane"/>
    <property type="evidence" value="ECO:0007669"/>
    <property type="project" value="UniProtKB-SubCell"/>
</dbReference>
<evidence type="ECO:0000313" key="6">
    <source>
        <dbReference type="EMBL" id="KAK7489849.1"/>
    </source>
</evidence>
<comment type="caution">
    <text evidence="6">The sequence shown here is derived from an EMBL/GenBank/DDBJ whole genome shotgun (WGS) entry which is preliminary data.</text>
</comment>
<dbReference type="InterPro" id="IPR036259">
    <property type="entry name" value="MFS_trans_sf"/>
</dbReference>
<evidence type="ECO:0000256" key="2">
    <source>
        <dbReference type="ARBA" id="ARBA00022692"/>
    </source>
</evidence>
<protein>
    <submittedName>
        <fullName evidence="6">Uncharacterized protein</fullName>
    </submittedName>
</protein>
<feature type="transmembrane region" description="Helical" evidence="5">
    <location>
        <begin position="57"/>
        <end position="80"/>
    </location>
</feature>
<evidence type="ECO:0000256" key="3">
    <source>
        <dbReference type="ARBA" id="ARBA00022989"/>
    </source>
</evidence>